<protein>
    <recommendedName>
        <fullName evidence="1">HNH nuclease domain-containing protein</fullName>
    </recommendedName>
</protein>
<comment type="caution">
    <text evidence="2">The sequence shown here is derived from an EMBL/GenBank/DDBJ whole genome shotgun (WGS) entry which is preliminary data.</text>
</comment>
<dbReference type="AlphaFoldDB" id="A0A644YF78"/>
<dbReference type="EMBL" id="VSSQ01004855">
    <property type="protein sequence ID" value="MPM26897.1"/>
    <property type="molecule type" value="Genomic_DNA"/>
</dbReference>
<evidence type="ECO:0000259" key="1">
    <source>
        <dbReference type="Pfam" id="PF13395"/>
    </source>
</evidence>
<gene>
    <name evidence="2" type="ORF">SDC9_73402</name>
</gene>
<reference evidence="2" key="1">
    <citation type="submission" date="2019-08" db="EMBL/GenBank/DDBJ databases">
        <authorList>
            <person name="Kucharzyk K."/>
            <person name="Murdoch R.W."/>
            <person name="Higgins S."/>
            <person name="Loffler F."/>
        </authorList>
    </citation>
    <scope>NUCLEOTIDE SEQUENCE</scope>
</reference>
<organism evidence="2">
    <name type="scientific">bioreactor metagenome</name>
    <dbReference type="NCBI Taxonomy" id="1076179"/>
    <lineage>
        <taxon>unclassified sequences</taxon>
        <taxon>metagenomes</taxon>
        <taxon>ecological metagenomes</taxon>
    </lineage>
</organism>
<accession>A0A644YF78</accession>
<feature type="domain" description="HNH nuclease" evidence="1">
    <location>
        <begin position="254"/>
        <end position="305"/>
    </location>
</feature>
<dbReference type="Pfam" id="PF13395">
    <property type="entry name" value="HNH_4"/>
    <property type="match status" value="1"/>
</dbReference>
<name>A0A644YF78_9ZZZZ</name>
<dbReference type="InterPro" id="IPR003615">
    <property type="entry name" value="HNH_nuc"/>
</dbReference>
<dbReference type="Gene3D" id="1.10.30.50">
    <property type="match status" value="1"/>
</dbReference>
<sequence length="387" mass="45620">MSNILLDQNQIILPKSVEMIPYSREVDYSTFSRVLDDNKVVASYKMYWLIALLDEVSLGSVDIPFKKLVSRMVVNAWYPIRAFKLSFGYCDNLVTVVNYIADTYGFENNYEETKLLNFLYNTEDKALVKLLKDLTLNVPYRFLSPFLNDKVVDKKKPMKELEELSKTENNCIYGIYKDDRNESFIRIKDGWVDYLKYNYRIIKGWAYYKLVCFLQKRNPNVPAIAFKLEAPKERKLSKATKLWKDVINTSKIIDIYTGKYFTEENYDLHGGLSIDHFIPWSFVLHDQIWNLVPTFKNINSKKSDDLLLYDNYIADFCDLQYEAFSHVCKKKVNDIAEEYIDAFRVENIYEFYKNGTKEMFSSELKKCISPLYQIAANQGFKVREKLL</sequence>
<proteinExistence type="predicted"/>
<dbReference type="CDD" id="cd00085">
    <property type="entry name" value="HNHc"/>
    <property type="match status" value="1"/>
</dbReference>
<evidence type="ECO:0000313" key="2">
    <source>
        <dbReference type="EMBL" id="MPM26897.1"/>
    </source>
</evidence>